<dbReference type="PROSITE" id="PS51724">
    <property type="entry name" value="SPOR"/>
    <property type="match status" value="1"/>
</dbReference>
<accession>A0A174E820</accession>
<dbReference type="PANTHER" id="PTHR30404">
    <property type="entry name" value="N-ACETYLMURAMOYL-L-ALANINE AMIDASE"/>
    <property type="match status" value="1"/>
</dbReference>
<dbReference type="Gene3D" id="3.40.630.40">
    <property type="entry name" value="Zn-dependent exopeptidases"/>
    <property type="match status" value="1"/>
</dbReference>
<evidence type="ECO:0000313" key="5">
    <source>
        <dbReference type="EMBL" id="VUX62659.1"/>
    </source>
</evidence>
<dbReference type="Proteomes" id="UP000095431">
    <property type="component" value="Unassembled WGS sequence"/>
</dbReference>
<dbReference type="AlphaFoldDB" id="A0A174E820"/>
<feature type="domain" description="SPOR" evidence="2">
    <location>
        <begin position="180"/>
        <end position="254"/>
    </location>
</feature>
<dbReference type="SUPFAM" id="SSF53187">
    <property type="entry name" value="Zn-dependent exopeptidases"/>
    <property type="match status" value="1"/>
</dbReference>
<evidence type="ECO:0000256" key="1">
    <source>
        <dbReference type="ARBA" id="ARBA00022801"/>
    </source>
</evidence>
<evidence type="ECO:0000313" key="3">
    <source>
        <dbReference type="EMBL" id="CUO34022.1"/>
    </source>
</evidence>
<dbReference type="eggNOG" id="COG0860">
    <property type="taxonomic scope" value="Bacteria"/>
</dbReference>
<dbReference type="EC" id="3.5.1.28" evidence="3"/>
<dbReference type="InterPro" id="IPR007730">
    <property type="entry name" value="SPOR-like_dom"/>
</dbReference>
<evidence type="ECO:0000313" key="4">
    <source>
        <dbReference type="EMBL" id="MZL34168.1"/>
    </source>
</evidence>
<proteinExistence type="predicted"/>
<dbReference type="GO" id="GO:0009253">
    <property type="term" value="P:peptidoglycan catabolic process"/>
    <property type="evidence" value="ECO:0007669"/>
    <property type="project" value="InterPro"/>
</dbReference>
<protein>
    <submittedName>
        <fullName evidence="3 4">N-acetylmuramoyl-L-alanine amidase</fullName>
        <ecNumber evidence="3">3.5.1.28</ecNumber>
    </submittedName>
</protein>
<dbReference type="SUPFAM" id="SSF110997">
    <property type="entry name" value="Sporulation related repeat"/>
    <property type="match status" value="1"/>
</dbReference>
<dbReference type="EMBL" id="CYZN01000016">
    <property type="protein sequence ID" value="CUO34022.1"/>
    <property type="molecule type" value="Genomic_DNA"/>
</dbReference>
<dbReference type="PANTHER" id="PTHR30404:SF0">
    <property type="entry name" value="N-ACETYLMURAMOYL-L-ALANINE AMIDASE AMIC"/>
    <property type="match status" value="1"/>
</dbReference>
<evidence type="ECO:0000313" key="7">
    <source>
        <dbReference type="Proteomes" id="UP000366766"/>
    </source>
</evidence>
<dbReference type="Proteomes" id="UP000366766">
    <property type="component" value="Unassembled WGS sequence"/>
</dbReference>
<name>A0A174E820_9FIRM</name>
<reference evidence="3 6" key="1">
    <citation type="submission" date="2015-09" db="EMBL/GenBank/DDBJ databases">
        <authorList>
            <consortium name="Pathogen Informatics"/>
        </authorList>
    </citation>
    <scope>NUCLEOTIDE SEQUENCE [LARGE SCALE GENOMIC DNA]</scope>
    <source>
        <strain evidence="3 6">2789STDY5834863</strain>
    </source>
</reference>
<gene>
    <name evidence="3" type="primary">cwlC</name>
    <name evidence="5" type="ORF">BWLFYP14_00524</name>
    <name evidence="3" type="ORF">ERS852478_02529</name>
    <name evidence="4" type="ORF">GT728_13380</name>
</gene>
<evidence type="ECO:0000313" key="8">
    <source>
        <dbReference type="Proteomes" id="UP000477285"/>
    </source>
</evidence>
<evidence type="ECO:0000259" key="2">
    <source>
        <dbReference type="PROSITE" id="PS51724"/>
    </source>
</evidence>
<dbReference type="EMBL" id="CABHOF010000004">
    <property type="protein sequence ID" value="VUX62659.1"/>
    <property type="molecule type" value="Genomic_DNA"/>
</dbReference>
<dbReference type="SMART" id="SM00646">
    <property type="entry name" value="Ami_3"/>
    <property type="match status" value="1"/>
</dbReference>
<organism evidence="3 6">
    <name type="scientific">Blautia wexlerae</name>
    <dbReference type="NCBI Taxonomy" id="418240"/>
    <lineage>
        <taxon>Bacteria</taxon>
        <taxon>Bacillati</taxon>
        <taxon>Bacillota</taxon>
        <taxon>Clostridia</taxon>
        <taxon>Lachnospirales</taxon>
        <taxon>Lachnospiraceae</taxon>
        <taxon>Blautia</taxon>
    </lineage>
</organism>
<dbReference type="EMBL" id="WWVQ01000033">
    <property type="protein sequence ID" value="MZL34168.1"/>
    <property type="molecule type" value="Genomic_DNA"/>
</dbReference>
<dbReference type="RefSeq" id="WP_008703740.1">
    <property type="nucleotide sequence ID" value="NZ_AP031426.1"/>
</dbReference>
<evidence type="ECO:0000313" key="6">
    <source>
        <dbReference type="Proteomes" id="UP000095431"/>
    </source>
</evidence>
<dbReference type="GO" id="GO:0008745">
    <property type="term" value="F:N-acetylmuramoyl-L-alanine amidase activity"/>
    <property type="evidence" value="ECO:0007669"/>
    <property type="project" value="UniProtKB-EC"/>
</dbReference>
<dbReference type="Pfam" id="PF05036">
    <property type="entry name" value="SPOR"/>
    <property type="match status" value="1"/>
</dbReference>
<dbReference type="InterPro" id="IPR050695">
    <property type="entry name" value="N-acetylmuramoyl_amidase_3"/>
</dbReference>
<keyword evidence="1 3" id="KW-0378">Hydrolase</keyword>
<dbReference type="Proteomes" id="UP000477285">
    <property type="component" value="Unassembled WGS sequence"/>
</dbReference>
<dbReference type="Pfam" id="PF01520">
    <property type="entry name" value="Amidase_3"/>
    <property type="match status" value="1"/>
</dbReference>
<dbReference type="InterPro" id="IPR002508">
    <property type="entry name" value="MurNAc-LAA_cat"/>
</dbReference>
<dbReference type="InterPro" id="IPR036680">
    <property type="entry name" value="SPOR-like_sf"/>
</dbReference>
<reference evidence="4 8" key="2">
    <citation type="journal article" date="2019" name="Nat. Med.">
        <title>A library of human gut bacterial isolates paired with longitudinal multiomics data enables mechanistic microbiome research.</title>
        <authorList>
            <person name="Poyet M."/>
            <person name="Groussin M."/>
            <person name="Gibbons S.M."/>
            <person name="Avila-Pacheco J."/>
            <person name="Jiang X."/>
            <person name="Kearney S.M."/>
            <person name="Perrotta A.R."/>
            <person name="Berdy B."/>
            <person name="Zhao S."/>
            <person name="Lieberman T.D."/>
            <person name="Swanson P.K."/>
            <person name="Smith M."/>
            <person name="Roesemann S."/>
            <person name="Alexander J.E."/>
            <person name="Rich S.A."/>
            <person name="Livny J."/>
            <person name="Vlamakis H."/>
            <person name="Clish C."/>
            <person name="Bullock K."/>
            <person name="Deik A."/>
            <person name="Scott J."/>
            <person name="Pierce K.A."/>
            <person name="Xavier R.J."/>
            <person name="Alm E.J."/>
        </authorList>
    </citation>
    <scope>NUCLEOTIDE SEQUENCE [LARGE SCALE GENOMIC DNA]</scope>
    <source>
        <strain evidence="4 8">BIOML-A1</strain>
    </source>
</reference>
<dbReference type="GeneID" id="75079405"/>
<sequence length="254" mass="28468">MAYSIMLDAGHGGQDPGAVYKGRQEKNDNLKLALAVGEILKNKGIDISYTRTGDVYQTPFEKAQLANQAGVDYFISFHRNSSPKENQYNGAEVLIYDKSGIKYQMAENILGALGEVGFREIGVKERPGLVVLRRTRMPALLIETGFINSEEDNKLFDNKFSDIAQGIADAILGSLDEETVQEPLYYRVQTGAFRKKENADRMLYQLLEKGYPSFMLHENGLYKVQTGAYQQIGNAVNMEQRLRDDGYSTVIVTK</sequence>
<dbReference type="Gene3D" id="3.30.70.1070">
    <property type="entry name" value="Sporulation related repeat"/>
    <property type="match status" value="1"/>
</dbReference>
<dbReference type="GO" id="GO:0030288">
    <property type="term" value="C:outer membrane-bounded periplasmic space"/>
    <property type="evidence" value="ECO:0007669"/>
    <property type="project" value="TreeGrafter"/>
</dbReference>
<reference evidence="5 7" key="3">
    <citation type="submission" date="2019-07" db="EMBL/GenBank/DDBJ databases">
        <authorList>
            <person name="Chang H.-W."/>
            <person name="Raman A."/>
            <person name="Venkatesh S."/>
            <person name="Gehrig J."/>
        </authorList>
    </citation>
    <scope>NUCLEOTIDE SEQUENCE [LARGE SCALE GENOMIC DNA]</scope>
    <source>
        <strain evidence="5">Blautia_wexlerae_LFYP_14</strain>
    </source>
</reference>
<dbReference type="GO" id="GO:0042834">
    <property type="term" value="F:peptidoglycan binding"/>
    <property type="evidence" value="ECO:0007669"/>
    <property type="project" value="InterPro"/>
</dbReference>
<keyword evidence="7" id="KW-1185">Reference proteome</keyword>
<dbReference type="CDD" id="cd02696">
    <property type="entry name" value="MurNAc-LAA"/>
    <property type="match status" value="1"/>
</dbReference>